<feature type="signal peptide" evidence="2">
    <location>
        <begin position="1"/>
        <end position="24"/>
    </location>
</feature>
<evidence type="ECO:0000313" key="7">
    <source>
        <dbReference type="Proteomes" id="UP000434957"/>
    </source>
</evidence>
<dbReference type="Proteomes" id="UP000434957">
    <property type="component" value="Unassembled WGS sequence"/>
</dbReference>
<evidence type="ECO:0000313" key="4">
    <source>
        <dbReference type="EMBL" id="KAE8993740.1"/>
    </source>
</evidence>
<evidence type="ECO:0000313" key="5">
    <source>
        <dbReference type="EMBL" id="KAE9305551.1"/>
    </source>
</evidence>
<name>A0A6A3J5H6_9STRA</name>
<sequence>MAFPFPMNLDLAFALSVLAGLSEGESDGEHFSEDDSDDEDEVDEGAYPLNTQEGMIRRFKTMRARFVQPGGIFGEQIFAGNVNVRSFTINETKPDSDMKPLQSLKPMTAKELELGTTHRGRYLCGWVAVDDAFFGIASTSLILEDVTGYLVEIAAYGLVDPDLPPHERQCILSRQFPKGPAYNRDRAILQGADGWI</sequence>
<evidence type="ECO:0000313" key="3">
    <source>
        <dbReference type="EMBL" id="KAE8990499.1"/>
    </source>
</evidence>
<feature type="chain" id="PRO_5036379805" evidence="2">
    <location>
        <begin position="25"/>
        <end position="196"/>
    </location>
</feature>
<dbReference type="Proteomes" id="UP000429607">
    <property type="component" value="Unassembled WGS sequence"/>
</dbReference>
<evidence type="ECO:0000256" key="1">
    <source>
        <dbReference type="SAM" id="MobiDB-lite"/>
    </source>
</evidence>
<reference evidence="6 8" key="1">
    <citation type="submission" date="2018-09" db="EMBL/GenBank/DDBJ databases">
        <title>Genomic investigation of the strawberry pathogen Phytophthora fragariae indicates pathogenicity is determined by transcriptional variation in three key races.</title>
        <authorList>
            <person name="Adams T.M."/>
            <person name="Armitage A.D."/>
            <person name="Sobczyk M.K."/>
            <person name="Bates H.J."/>
            <person name="Dunwell J.M."/>
            <person name="Nellist C.F."/>
            <person name="Harrison R.J."/>
        </authorList>
    </citation>
    <scope>NUCLEOTIDE SEQUENCE [LARGE SCALE GENOMIC DNA]</scope>
    <source>
        <strain evidence="4 6">SCRP249</strain>
        <strain evidence="3 8">SCRP324</strain>
        <strain evidence="5 7">SCRP333</strain>
    </source>
</reference>
<dbReference type="EMBL" id="QXFT01002018">
    <property type="protein sequence ID" value="KAE9305551.1"/>
    <property type="molecule type" value="Genomic_DNA"/>
</dbReference>
<gene>
    <name evidence="4" type="ORF">PR001_g20588</name>
    <name evidence="3" type="ORF">PR002_g21136</name>
    <name evidence="5" type="ORF">PR003_g21463</name>
</gene>
<accession>A0A6A3J5H6</accession>
<protein>
    <submittedName>
        <fullName evidence="3">Uncharacterized protein</fullName>
    </submittedName>
</protein>
<dbReference type="EMBL" id="QXFU01002096">
    <property type="protein sequence ID" value="KAE8990499.1"/>
    <property type="molecule type" value="Genomic_DNA"/>
</dbReference>
<keyword evidence="7" id="KW-1185">Reference proteome</keyword>
<evidence type="ECO:0000256" key="2">
    <source>
        <dbReference type="SAM" id="SignalP"/>
    </source>
</evidence>
<evidence type="ECO:0000313" key="8">
    <source>
        <dbReference type="Proteomes" id="UP000435112"/>
    </source>
</evidence>
<feature type="region of interest" description="Disordered" evidence="1">
    <location>
        <begin position="24"/>
        <end position="43"/>
    </location>
</feature>
<keyword evidence="2" id="KW-0732">Signal</keyword>
<dbReference type="EMBL" id="QXFV01002047">
    <property type="protein sequence ID" value="KAE8993740.1"/>
    <property type="molecule type" value="Genomic_DNA"/>
</dbReference>
<comment type="caution">
    <text evidence="3">The sequence shown here is derived from an EMBL/GenBank/DDBJ whole genome shotgun (WGS) entry which is preliminary data.</text>
</comment>
<evidence type="ECO:0000313" key="6">
    <source>
        <dbReference type="Proteomes" id="UP000429607"/>
    </source>
</evidence>
<proteinExistence type="predicted"/>
<organism evidence="3 8">
    <name type="scientific">Phytophthora rubi</name>
    <dbReference type="NCBI Taxonomy" id="129364"/>
    <lineage>
        <taxon>Eukaryota</taxon>
        <taxon>Sar</taxon>
        <taxon>Stramenopiles</taxon>
        <taxon>Oomycota</taxon>
        <taxon>Peronosporomycetes</taxon>
        <taxon>Peronosporales</taxon>
        <taxon>Peronosporaceae</taxon>
        <taxon>Phytophthora</taxon>
    </lineage>
</organism>
<dbReference type="AlphaFoldDB" id="A0A6A3J5H6"/>
<dbReference type="OrthoDB" id="105969at2759"/>
<dbReference type="Proteomes" id="UP000435112">
    <property type="component" value="Unassembled WGS sequence"/>
</dbReference>
<feature type="compositionally biased region" description="Acidic residues" evidence="1">
    <location>
        <begin position="34"/>
        <end position="43"/>
    </location>
</feature>